<dbReference type="AlphaFoldDB" id="A0A6N3JWX3"/>
<gene>
    <name evidence="2" type="ORF">DVH21_08200</name>
</gene>
<dbReference type="Proteomes" id="UP000253958">
    <property type="component" value="Chromosome"/>
</dbReference>
<sequence>MTAPGDFDLTTDELREVARYAVRHAEDVLPVYERAVPGDPRPRAAVDAAWTFARGAARTRLQRVTSLDAHRAARSAPTEAARLAARAAGDAAAAAYLHPIAKATQVGHILRAAANAARVAELEAGGDEAVGDSQVDRSRRLATPVLVDVLRRYPPLTGGGSRVARLMSTLDHDLRQGTAGPEAAS</sequence>
<reference evidence="2 3" key="2">
    <citation type="submission" date="2018-08" db="EMBL/GenBank/DDBJ databases">
        <title>Streptomyces kandeliansis sp. nov., an endophytic bacterium isolated from mangrove plant.</title>
        <authorList>
            <person name="Wang R."/>
        </authorList>
    </citation>
    <scope>NUCLEOTIDE SEQUENCE [LARGE SCALE GENOMIC DNA]</scope>
    <source>
        <strain evidence="3">H14(2018)</strain>
    </source>
</reference>
<evidence type="ECO:0000313" key="2">
    <source>
        <dbReference type="EMBL" id="AXH89912.1"/>
    </source>
</evidence>
<proteinExistence type="predicted"/>
<organism evidence="2 3">
    <name type="scientific">Micromonospora aurantiaca</name>
    <name type="common">nom. illeg.</name>
    <dbReference type="NCBI Taxonomy" id="47850"/>
    <lineage>
        <taxon>Bacteria</taxon>
        <taxon>Bacillati</taxon>
        <taxon>Actinomycetota</taxon>
        <taxon>Actinomycetes</taxon>
        <taxon>Micromonosporales</taxon>
        <taxon>Micromonosporaceae</taxon>
        <taxon>Micromonospora</taxon>
    </lineage>
</organism>
<protein>
    <submittedName>
        <fullName evidence="2">Exonuclease SbcC</fullName>
    </submittedName>
</protein>
<dbReference type="InterPro" id="IPR048667">
    <property type="entry name" value="Imm5-like"/>
</dbReference>
<evidence type="ECO:0000259" key="1">
    <source>
        <dbReference type="Pfam" id="PF21805"/>
    </source>
</evidence>
<dbReference type="RefSeq" id="WP_030269600.1">
    <property type="nucleotide sequence ID" value="NZ_CBDRIO010000039.1"/>
</dbReference>
<name>A0A6N3JWX3_9ACTN</name>
<feature type="domain" description="Imm-5-like" evidence="1">
    <location>
        <begin position="10"/>
        <end position="126"/>
    </location>
</feature>
<keyword evidence="2" id="KW-0269">Exonuclease</keyword>
<dbReference type="EMBL" id="CP031263">
    <property type="protein sequence ID" value="AXH89912.1"/>
    <property type="molecule type" value="Genomic_DNA"/>
</dbReference>
<evidence type="ECO:0000313" key="3">
    <source>
        <dbReference type="Proteomes" id="UP000253958"/>
    </source>
</evidence>
<keyword evidence="2" id="KW-0378">Hydrolase</keyword>
<accession>A0A6N3JWX3</accession>
<dbReference type="Pfam" id="PF21805">
    <property type="entry name" value="Imm5_like"/>
    <property type="match status" value="1"/>
</dbReference>
<dbReference type="GO" id="GO:0004527">
    <property type="term" value="F:exonuclease activity"/>
    <property type="evidence" value="ECO:0007669"/>
    <property type="project" value="UniProtKB-KW"/>
</dbReference>
<keyword evidence="2" id="KW-0540">Nuclease</keyword>
<reference evidence="2 3" key="1">
    <citation type="submission" date="2018-07" db="EMBL/GenBank/DDBJ databases">
        <authorList>
            <person name="Ye Y."/>
        </authorList>
    </citation>
    <scope>NUCLEOTIDE SEQUENCE [LARGE SCALE GENOMIC DNA]</scope>
    <source>
        <strain evidence="3">H14(2018)</strain>
    </source>
</reference>